<comment type="caution">
    <text evidence="3">The sequence shown here is derived from an EMBL/GenBank/DDBJ whole genome shotgun (WGS) entry which is preliminary data.</text>
</comment>
<dbReference type="AlphaFoldDB" id="A0A926P3Y4"/>
<dbReference type="RefSeq" id="WP_190291002.1">
    <property type="nucleotide sequence ID" value="NZ_JABFCZ010000008.1"/>
</dbReference>
<evidence type="ECO:0000259" key="2">
    <source>
        <dbReference type="SMART" id="SM00829"/>
    </source>
</evidence>
<dbReference type="Proteomes" id="UP000598467">
    <property type="component" value="Unassembled WGS sequence"/>
</dbReference>
<dbReference type="FunFam" id="3.40.50.720:FF:000121">
    <property type="entry name" value="Prostaglandin reductase 2"/>
    <property type="match status" value="1"/>
</dbReference>
<dbReference type="SMART" id="SM00829">
    <property type="entry name" value="PKS_ER"/>
    <property type="match status" value="1"/>
</dbReference>
<dbReference type="InterPro" id="IPR020843">
    <property type="entry name" value="ER"/>
</dbReference>
<name>A0A926P3Y4_9HYPH</name>
<proteinExistence type="predicted"/>
<dbReference type="PANTHER" id="PTHR43205:SF7">
    <property type="entry name" value="PROSTAGLANDIN REDUCTASE 1"/>
    <property type="match status" value="1"/>
</dbReference>
<dbReference type="EMBL" id="JABFCZ010000008">
    <property type="protein sequence ID" value="MBD1546332.1"/>
    <property type="molecule type" value="Genomic_DNA"/>
</dbReference>
<evidence type="ECO:0000313" key="4">
    <source>
        <dbReference type="Proteomes" id="UP000598467"/>
    </source>
</evidence>
<dbReference type="InterPro" id="IPR045010">
    <property type="entry name" value="MDR_fam"/>
</dbReference>
<dbReference type="InterPro" id="IPR013149">
    <property type="entry name" value="ADH-like_C"/>
</dbReference>
<accession>A0A926P3Y4</accession>
<gene>
    <name evidence="3" type="ORF">HK439_08665</name>
</gene>
<sequence length="348" mass="37112">MTETMKRIVLAERPNGAPRLENFRFEQVAMPEPGDGEVLVRVLYLSLDPYMRGRMDDVKSYAAPVEIGATMEGGCVAEVIASNSDRLKPGDIVNGMFGWASHGVLPANQLRKVDPDVAPVSTAVGVLGMPGFTGWLGLNEYGRPKAGETLVVGAATGAVGSMVGQLAKIYGLRVVGVAGGADKCAFAVNDLGFDACIDHRAAADASALRQQLAAECPDGIDIYFENVGGKTLEAVLPQMNVAGRIPICGMIAWYDLGGLGLGGGDGKDQLPKAWRTILVRRLSVNGFIITDHYDRFPDFLKEAGGYIRDGRLHYREDIAEGLEAAPQAFLDMLKGGNFGKQLVKIGEL</sequence>
<protein>
    <submittedName>
        <fullName evidence="3">NADP-dependent oxidoreductase</fullName>
    </submittedName>
</protein>
<evidence type="ECO:0000256" key="1">
    <source>
        <dbReference type="ARBA" id="ARBA00023002"/>
    </source>
</evidence>
<dbReference type="CDD" id="cd05288">
    <property type="entry name" value="PGDH"/>
    <property type="match status" value="1"/>
</dbReference>
<organism evidence="3 4">
    <name type="scientific">Roseibium aggregatum</name>
    <dbReference type="NCBI Taxonomy" id="187304"/>
    <lineage>
        <taxon>Bacteria</taxon>
        <taxon>Pseudomonadati</taxon>
        <taxon>Pseudomonadota</taxon>
        <taxon>Alphaproteobacteria</taxon>
        <taxon>Hyphomicrobiales</taxon>
        <taxon>Stappiaceae</taxon>
        <taxon>Roseibium</taxon>
    </lineage>
</organism>
<dbReference type="GO" id="GO:0016628">
    <property type="term" value="F:oxidoreductase activity, acting on the CH-CH group of donors, NAD or NADP as acceptor"/>
    <property type="evidence" value="ECO:0007669"/>
    <property type="project" value="InterPro"/>
</dbReference>
<dbReference type="InterPro" id="IPR011032">
    <property type="entry name" value="GroES-like_sf"/>
</dbReference>
<keyword evidence="1" id="KW-0560">Oxidoreductase</keyword>
<dbReference type="SUPFAM" id="SSF50129">
    <property type="entry name" value="GroES-like"/>
    <property type="match status" value="2"/>
</dbReference>
<dbReference type="InterPro" id="IPR036291">
    <property type="entry name" value="NAD(P)-bd_dom_sf"/>
</dbReference>
<dbReference type="Pfam" id="PF00107">
    <property type="entry name" value="ADH_zinc_N"/>
    <property type="match status" value="1"/>
</dbReference>
<feature type="domain" description="Enoyl reductase (ER)" evidence="2">
    <location>
        <begin position="18"/>
        <end position="343"/>
    </location>
</feature>
<dbReference type="PANTHER" id="PTHR43205">
    <property type="entry name" value="PROSTAGLANDIN REDUCTASE"/>
    <property type="match status" value="1"/>
</dbReference>
<dbReference type="Gene3D" id="3.90.180.10">
    <property type="entry name" value="Medium-chain alcohol dehydrogenases, catalytic domain"/>
    <property type="match status" value="1"/>
</dbReference>
<dbReference type="SUPFAM" id="SSF51735">
    <property type="entry name" value="NAD(P)-binding Rossmann-fold domains"/>
    <property type="match status" value="1"/>
</dbReference>
<evidence type="ECO:0000313" key="3">
    <source>
        <dbReference type="EMBL" id="MBD1546332.1"/>
    </source>
</evidence>
<dbReference type="Pfam" id="PF16884">
    <property type="entry name" value="ADH_N_2"/>
    <property type="match status" value="1"/>
</dbReference>
<dbReference type="Gene3D" id="3.40.50.720">
    <property type="entry name" value="NAD(P)-binding Rossmann-like Domain"/>
    <property type="match status" value="1"/>
</dbReference>
<dbReference type="InterPro" id="IPR041694">
    <property type="entry name" value="ADH_N_2"/>
</dbReference>
<reference evidence="3" key="1">
    <citation type="submission" date="2020-05" db="EMBL/GenBank/DDBJ databases">
        <title>Identification of trans-AT polyketide cluster in two marine bacteria, producers of a novel glutaramide-containing polyketide sesbanimide D and analogs.</title>
        <authorList>
            <person name="Kacar D."/>
            <person name="Rodriguez P."/>
            <person name="Canedo L."/>
            <person name="Gonzalez E."/>
            <person name="Galan B."/>
            <person name="De La Calle F."/>
            <person name="Garcia J.L."/>
        </authorList>
    </citation>
    <scope>NUCLEOTIDE SEQUENCE</scope>
    <source>
        <strain evidence="3">PHM038</strain>
    </source>
</reference>